<evidence type="ECO:0000313" key="2">
    <source>
        <dbReference type="EMBL" id="RDU64624.1"/>
    </source>
</evidence>
<organism evidence="2 3">
    <name type="scientific">Helicobacter didelphidarum</name>
    <dbReference type="NCBI Taxonomy" id="2040648"/>
    <lineage>
        <taxon>Bacteria</taxon>
        <taxon>Pseudomonadati</taxon>
        <taxon>Campylobacterota</taxon>
        <taxon>Epsilonproteobacteria</taxon>
        <taxon>Campylobacterales</taxon>
        <taxon>Helicobacteraceae</taxon>
        <taxon>Helicobacter</taxon>
    </lineage>
</organism>
<dbReference type="EMBL" id="NXLQ01000018">
    <property type="protein sequence ID" value="RDU64624.1"/>
    <property type="molecule type" value="Genomic_DNA"/>
</dbReference>
<dbReference type="OrthoDB" id="5329881at2"/>
<comment type="caution">
    <text evidence="2">The sequence shown here is derived from an EMBL/GenBank/DDBJ whole genome shotgun (WGS) entry which is preliminary data.</text>
</comment>
<keyword evidence="1" id="KW-1133">Transmembrane helix</keyword>
<dbReference type="Proteomes" id="UP000256379">
    <property type="component" value="Unassembled WGS sequence"/>
</dbReference>
<proteinExistence type="predicted"/>
<keyword evidence="3" id="KW-1185">Reference proteome</keyword>
<protein>
    <recommendedName>
        <fullName evidence="4">Outer membrane beta-barrel protein</fullName>
    </recommendedName>
</protein>
<evidence type="ECO:0008006" key="4">
    <source>
        <dbReference type="Google" id="ProtNLM"/>
    </source>
</evidence>
<evidence type="ECO:0000313" key="3">
    <source>
        <dbReference type="Proteomes" id="UP000256379"/>
    </source>
</evidence>
<keyword evidence="1" id="KW-0472">Membrane</keyword>
<dbReference type="AlphaFoldDB" id="A0A3D8IIZ2"/>
<reference evidence="2 3" key="1">
    <citation type="submission" date="2018-04" db="EMBL/GenBank/DDBJ databases">
        <title>Novel Campyloabacter and Helicobacter Species and Strains.</title>
        <authorList>
            <person name="Mannion A.J."/>
            <person name="Shen Z."/>
            <person name="Fox J.G."/>
        </authorList>
    </citation>
    <scope>NUCLEOTIDE SEQUENCE [LARGE SCALE GENOMIC DNA]</scope>
    <source>
        <strain evidence="2 3">MIT 17-337</strain>
    </source>
</reference>
<evidence type="ECO:0000256" key="1">
    <source>
        <dbReference type="SAM" id="Phobius"/>
    </source>
</evidence>
<accession>A0A3D8IIZ2</accession>
<name>A0A3D8IIZ2_9HELI</name>
<gene>
    <name evidence="2" type="ORF">CQA53_07675</name>
</gene>
<keyword evidence="1" id="KW-0812">Transmembrane</keyword>
<feature type="transmembrane region" description="Helical" evidence="1">
    <location>
        <begin position="12"/>
        <end position="31"/>
    </location>
</feature>
<dbReference type="Pfam" id="PF01856">
    <property type="entry name" value="HP_OMP"/>
    <property type="match status" value="1"/>
</dbReference>
<feature type="transmembrane region" description="Helical" evidence="1">
    <location>
        <begin position="68"/>
        <end position="86"/>
    </location>
</feature>
<sequence>MKNRLSGFGERNGVRFYLSVLGAYGFYPAVINAGAGGSNNGVNIAHDLYLLADINADYLFNWVDEGEYSAGLFVGFFAGAMVSLPMQNSTGSQSIGTTLGLNLGLRTTINYSHQVEFGIKSALTLFTGQPNQMNPNASAISSLGATIIGQVSYIYKF</sequence>
<dbReference type="InterPro" id="IPR002718">
    <property type="entry name" value="OMP_Helicobacter"/>
</dbReference>